<keyword evidence="3" id="KW-0597">Phosphoprotein</keyword>
<dbReference type="HOGENOM" id="CLU_011685_0_0_4"/>
<dbReference type="Gene3D" id="3.30.565.10">
    <property type="entry name" value="Histidine kinase-like ATPase, C-terminal domain"/>
    <property type="match status" value="1"/>
</dbReference>
<dbReference type="PANTHER" id="PTHR43065">
    <property type="entry name" value="SENSOR HISTIDINE KINASE"/>
    <property type="match status" value="1"/>
</dbReference>
<dbReference type="InterPro" id="IPR013767">
    <property type="entry name" value="PAS_fold"/>
</dbReference>
<dbReference type="EMBL" id="AP012547">
    <property type="protein sequence ID" value="BAO28852.1"/>
    <property type="molecule type" value="Genomic_DNA"/>
</dbReference>
<evidence type="ECO:0000256" key="9">
    <source>
        <dbReference type="SAM" id="Phobius"/>
    </source>
</evidence>
<gene>
    <name evidence="13" type="ORF">SUTH_01051</name>
</gene>
<evidence type="ECO:0000256" key="5">
    <source>
        <dbReference type="ARBA" id="ARBA00022741"/>
    </source>
</evidence>
<dbReference type="InterPro" id="IPR003594">
    <property type="entry name" value="HATPase_dom"/>
</dbReference>
<feature type="transmembrane region" description="Helical" evidence="9">
    <location>
        <begin position="257"/>
        <end position="277"/>
    </location>
</feature>
<reference evidence="13 14" key="1">
    <citation type="journal article" date="2014" name="Syst. Appl. Microbiol.">
        <title>Complete genomes of freshwater sulfur oxidizers Sulfuricella denitrificans skB26 and Sulfuritalea hydrogenivorans sk43H: genetic insights into the sulfur oxidation pathway of betaproteobacteria.</title>
        <authorList>
            <person name="Watanabe T."/>
            <person name="Kojima H."/>
            <person name="Fukui M."/>
        </authorList>
    </citation>
    <scope>NUCLEOTIDE SEQUENCE [LARGE SCALE GENOMIC DNA]</scope>
    <source>
        <strain evidence="13">DSM22779</strain>
    </source>
</reference>
<keyword evidence="4" id="KW-0808">Transferase</keyword>
<dbReference type="SUPFAM" id="SSF55874">
    <property type="entry name" value="ATPase domain of HSP90 chaperone/DNA topoisomerase II/histidine kinase"/>
    <property type="match status" value="1"/>
</dbReference>
<dbReference type="InterPro" id="IPR005467">
    <property type="entry name" value="His_kinase_dom"/>
</dbReference>
<evidence type="ECO:0000256" key="7">
    <source>
        <dbReference type="ARBA" id="ARBA00022840"/>
    </source>
</evidence>
<evidence type="ECO:0000256" key="2">
    <source>
        <dbReference type="ARBA" id="ARBA00012438"/>
    </source>
</evidence>
<accession>W0SD63</accession>
<dbReference type="SMART" id="SM00387">
    <property type="entry name" value="HATPase_c"/>
    <property type="match status" value="1"/>
</dbReference>
<keyword evidence="7" id="KW-0067">ATP-binding</keyword>
<keyword evidence="8" id="KW-0902">Two-component regulatory system</keyword>
<dbReference type="Pfam" id="PF00512">
    <property type="entry name" value="HisKA"/>
    <property type="match status" value="1"/>
</dbReference>
<dbReference type="InterPro" id="IPR003661">
    <property type="entry name" value="HisK_dim/P_dom"/>
</dbReference>
<dbReference type="RefSeq" id="WP_052473281.1">
    <property type="nucleotide sequence ID" value="NZ_AP012547.1"/>
</dbReference>
<keyword evidence="14" id="KW-1185">Reference proteome</keyword>
<dbReference type="EC" id="2.7.13.3" evidence="2"/>
<dbReference type="Gene3D" id="1.10.287.130">
    <property type="match status" value="1"/>
</dbReference>
<keyword evidence="6" id="KW-0418">Kinase</keyword>
<evidence type="ECO:0000256" key="4">
    <source>
        <dbReference type="ARBA" id="ARBA00022679"/>
    </source>
</evidence>
<dbReference type="Gene3D" id="3.30.450.20">
    <property type="entry name" value="PAS domain"/>
    <property type="match status" value="1"/>
</dbReference>
<feature type="transmembrane region" description="Helical" evidence="9">
    <location>
        <begin position="20"/>
        <end position="40"/>
    </location>
</feature>
<dbReference type="PROSITE" id="PS50112">
    <property type="entry name" value="PAS"/>
    <property type="match status" value="1"/>
</dbReference>
<dbReference type="SUPFAM" id="SSF47384">
    <property type="entry name" value="Homodimeric domain of signal transducing histidine kinase"/>
    <property type="match status" value="1"/>
</dbReference>
<dbReference type="CDD" id="cd00130">
    <property type="entry name" value="PAS"/>
    <property type="match status" value="1"/>
</dbReference>
<dbReference type="Pfam" id="PF02518">
    <property type="entry name" value="HATPase_c"/>
    <property type="match status" value="1"/>
</dbReference>
<evidence type="ECO:0000313" key="13">
    <source>
        <dbReference type="EMBL" id="BAO28852.1"/>
    </source>
</evidence>
<dbReference type="SMART" id="SM00388">
    <property type="entry name" value="HisKA"/>
    <property type="match status" value="1"/>
</dbReference>
<dbReference type="InterPro" id="IPR000700">
    <property type="entry name" value="PAS-assoc_C"/>
</dbReference>
<dbReference type="GO" id="GO:0006355">
    <property type="term" value="P:regulation of DNA-templated transcription"/>
    <property type="evidence" value="ECO:0007669"/>
    <property type="project" value="InterPro"/>
</dbReference>
<dbReference type="InterPro" id="IPR004358">
    <property type="entry name" value="Sig_transdc_His_kin-like_C"/>
</dbReference>
<keyword evidence="9" id="KW-0472">Membrane</keyword>
<feature type="domain" description="PAC" evidence="12">
    <location>
        <begin position="369"/>
        <end position="421"/>
    </location>
</feature>
<dbReference type="Proteomes" id="UP000031637">
    <property type="component" value="Chromosome"/>
</dbReference>
<feature type="domain" description="Histidine kinase" evidence="10">
    <location>
        <begin position="441"/>
        <end position="654"/>
    </location>
</feature>
<dbReference type="InterPro" id="IPR036097">
    <property type="entry name" value="HisK_dim/P_sf"/>
</dbReference>
<dbReference type="STRING" id="1223802.SUTH_01051"/>
<keyword evidence="9" id="KW-1133">Transmembrane helix</keyword>
<evidence type="ECO:0000256" key="6">
    <source>
        <dbReference type="ARBA" id="ARBA00022777"/>
    </source>
</evidence>
<evidence type="ECO:0000259" key="10">
    <source>
        <dbReference type="PROSITE" id="PS50109"/>
    </source>
</evidence>
<dbReference type="Pfam" id="PF00989">
    <property type="entry name" value="PAS"/>
    <property type="match status" value="1"/>
</dbReference>
<feature type="domain" description="PAS" evidence="11">
    <location>
        <begin position="293"/>
        <end position="365"/>
    </location>
</feature>
<dbReference type="NCBIfam" id="TIGR00229">
    <property type="entry name" value="sensory_box"/>
    <property type="match status" value="1"/>
</dbReference>
<evidence type="ECO:0000256" key="8">
    <source>
        <dbReference type="ARBA" id="ARBA00023012"/>
    </source>
</evidence>
<evidence type="ECO:0000313" key="14">
    <source>
        <dbReference type="Proteomes" id="UP000031637"/>
    </source>
</evidence>
<dbReference type="SUPFAM" id="SSF55785">
    <property type="entry name" value="PYP-like sensor domain (PAS domain)"/>
    <property type="match status" value="1"/>
</dbReference>
<evidence type="ECO:0000256" key="1">
    <source>
        <dbReference type="ARBA" id="ARBA00000085"/>
    </source>
</evidence>
<dbReference type="KEGG" id="shd:SUTH_01051"/>
<dbReference type="InterPro" id="IPR001610">
    <property type="entry name" value="PAC"/>
</dbReference>
<protein>
    <recommendedName>
        <fullName evidence="2">histidine kinase</fullName>
        <ecNumber evidence="2">2.7.13.3</ecNumber>
    </recommendedName>
</protein>
<keyword evidence="5" id="KW-0547">Nucleotide-binding</keyword>
<dbReference type="InterPro" id="IPR035965">
    <property type="entry name" value="PAS-like_dom_sf"/>
</dbReference>
<evidence type="ECO:0000259" key="11">
    <source>
        <dbReference type="PROSITE" id="PS50112"/>
    </source>
</evidence>
<dbReference type="CDD" id="cd00082">
    <property type="entry name" value="HisKA"/>
    <property type="match status" value="1"/>
</dbReference>
<dbReference type="InterPro" id="IPR036890">
    <property type="entry name" value="HATPase_C_sf"/>
</dbReference>
<evidence type="ECO:0000259" key="12">
    <source>
        <dbReference type="PROSITE" id="PS50113"/>
    </source>
</evidence>
<name>W0SD63_9PROT</name>
<comment type="catalytic activity">
    <reaction evidence="1">
        <text>ATP + protein L-histidine = ADP + protein N-phospho-L-histidine.</text>
        <dbReference type="EC" id="2.7.13.3"/>
    </reaction>
</comment>
<dbReference type="GO" id="GO:0000155">
    <property type="term" value="F:phosphorelay sensor kinase activity"/>
    <property type="evidence" value="ECO:0007669"/>
    <property type="project" value="InterPro"/>
</dbReference>
<dbReference type="PROSITE" id="PS50109">
    <property type="entry name" value="HIS_KIN"/>
    <property type="match status" value="1"/>
</dbReference>
<dbReference type="AlphaFoldDB" id="W0SD63"/>
<dbReference type="SMART" id="SM00091">
    <property type="entry name" value="PAS"/>
    <property type="match status" value="1"/>
</dbReference>
<dbReference type="PROSITE" id="PS50113">
    <property type="entry name" value="PAC"/>
    <property type="match status" value="1"/>
</dbReference>
<dbReference type="PANTHER" id="PTHR43065:SF10">
    <property type="entry name" value="PEROXIDE STRESS-ACTIVATED HISTIDINE KINASE MAK3"/>
    <property type="match status" value="1"/>
</dbReference>
<proteinExistence type="predicted"/>
<dbReference type="GO" id="GO:0005524">
    <property type="term" value="F:ATP binding"/>
    <property type="evidence" value="ECO:0007669"/>
    <property type="project" value="UniProtKB-KW"/>
</dbReference>
<keyword evidence="9" id="KW-0812">Transmembrane</keyword>
<dbReference type="SMART" id="SM00086">
    <property type="entry name" value="PAC"/>
    <property type="match status" value="1"/>
</dbReference>
<sequence length="655" mass="73015">MGLSTPSPSGERTSRWRWLWILPRLAFILFVGGVALLLWTSDRADKEERRATLISDMLWLEQNLRFHLTRNEELLGRIDLAHTTNAAGFESFARTMFGFESGLRQLIWLDADGTVRLAHPITMDPSLVGDAGEAVPSRQSFLLARSLGKPVYGKAYPYFTNDWQFEVHVPVSREGRVVGVAVGVYRIRDLLGDSVPWWLAERYRISIVEDSGKVLGTRSKVESAVTDEGYQVGFDPPGWGLALHAVPYHAPRPVASILLSASLIVLAMVVLWSLWILRRHAVRRQAVEEQLRQEYAFRKAMEDSLDTGMRARNLDGEIIYVNPAFCRMVGWPAAELIGRRPPMPYWADDHLDETRAIHDRVLAGEGPGEGFELKFKRRNGEVIDVLIHEAPLIDAHGKHFGWMGSMVDITERKQASERARQQQDHLQSTARLVAMGEMASSIAHELNQPLAAISSYCTGAANMLRNDSPPAEVVPALDKAVEQAKRAGQVIRRIYSLARHSNDRFELISLGEHIDAALALMETDIRNRGIRINLDIQAQALIEGDPVLLEQALFNLFRNAVESMRDTAPDQRQISVALACADHYARLTIADQGCGIDASVADKLFDPLFTTKAEGMGMGLAICRSVVENHRGRLSFEANPEGGTMFHILLPLAAT</sequence>
<dbReference type="InterPro" id="IPR000014">
    <property type="entry name" value="PAS"/>
</dbReference>
<evidence type="ECO:0000256" key="3">
    <source>
        <dbReference type="ARBA" id="ARBA00022553"/>
    </source>
</evidence>
<dbReference type="PRINTS" id="PR00344">
    <property type="entry name" value="BCTRLSENSOR"/>
</dbReference>
<organism evidence="13 14">
    <name type="scientific">Sulfuritalea hydrogenivorans sk43H</name>
    <dbReference type="NCBI Taxonomy" id="1223802"/>
    <lineage>
        <taxon>Bacteria</taxon>
        <taxon>Pseudomonadati</taxon>
        <taxon>Pseudomonadota</taxon>
        <taxon>Betaproteobacteria</taxon>
        <taxon>Nitrosomonadales</taxon>
        <taxon>Sterolibacteriaceae</taxon>
        <taxon>Sulfuritalea</taxon>
    </lineage>
</organism>